<name>A0ABR7CME6_9BACT</name>
<reference evidence="2 3" key="1">
    <citation type="submission" date="2020-08" db="EMBL/GenBank/DDBJ databases">
        <title>Genome public.</title>
        <authorList>
            <person name="Liu C."/>
            <person name="Sun Q."/>
        </authorList>
    </citation>
    <scope>NUCLEOTIDE SEQUENCE [LARGE SCALE GENOMIC DNA]</scope>
    <source>
        <strain evidence="2 3">New-7</strain>
    </source>
</reference>
<dbReference type="EMBL" id="JACOOK010000003">
    <property type="protein sequence ID" value="MBC5616843.1"/>
    <property type="molecule type" value="Genomic_DNA"/>
</dbReference>
<feature type="signal peptide" evidence="1">
    <location>
        <begin position="1"/>
        <end position="31"/>
    </location>
</feature>
<keyword evidence="3" id="KW-1185">Reference proteome</keyword>
<sequence length="420" mass="47286">MNKLGVMKLRKRIWNGSLCLAAAVFTLCACSKDESDPPLAAGDVAVDVVLTPRGFEDQIYTSYLYMIPFVTDYQGVNVEGLLTKDIFKLSLVSPRSGATIELKMHESELNEEVVGQYTLPRSGDTLWMQPRMVWKYDALRRFDRTRNLALRWTISADGREICTVDRTFSCRSVSQCVNALIVYPYERPQGLVVNEDDAVEIPEMFAGYVEEENPEIDRIMEQALQEVALPSGFNGYQSGDENYLFQQMCAIWYVLQQTGVSYSNATQIPGQAEDVRVQNVRFFSQALASAQANCVEGTCMLASIYQRFDLFPYLILKPNHMFLGIGDANGDLTYFLETTMIGNVRLDALTTAEEKWEASKANFKNAMAVAKEEFDEVKSRVDAGDPYYAVIDLKEARKTIPSINYGSVRTDSKGKVMLVR</sequence>
<accession>A0ABR7CME6</accession>
<proteinExistence type="predicted"/>
<gene>
    <name evidence="2" type="ORF">H8S08_07390</name>
</gene>
<evidence type="ECO:0000313" key="2">
    <source>
        <dbReference type="EMBL" id="MBC5616843.1"/>
    </source>
</evidence>
<dbReference type="RefSeq" id="WP_101572616.1">
    <property type="nucleotide sequence ID" value="NZ_JACOOK010000003.1"/>
</dbReference>
<dbReference type="PROSITE" id="PS51257">
    <property type="entry name" value="PROKAR_LIPOPROTEIN"/>
    <property type="match status" value="1"/>
</dbReference>
<protein>
    <submittedName>
        <fullName evidence="2">Uncharacterized protein</fullName>
    </submittedName>
</protein>
<dbReference type="Proteomes" id="UP000636891">
    <property type="component" value="Unassembled WGS sequence"/>
</dbReference>
<feature type="chain" id="PRO_5045086280" evidence="1">
    <location>
        <begin position="32"/>
        <end position="420"/>
    </location>
</feature>
<keyword evidence="1" id="KW-0732">Signal</keyword>
<evidence type="ECO:0000256" key="1">
    <source>
        <dbReference type="SAM" id="SignalP"/>
    </source>
</evidence>
<evidence type="ECO:0000313" key="3">
    <source>
        <dbReference type="Proteomes" id="UP000636891"/>
    </source>
</evidence>
<organism evidence="2 3">
    <name type="scientific">Alistipes hominis</name>
    <dbReference type="NCBI Taxonomy" id="2763015"/>
    <lineage>
        <taxon>Bacteria</taxon>
        <taxon>Pseudomonadati</taxon>
        <taxon>Bacteroidota</taxon>
        <taxon>Bacteroidia</taxon>
        <taxon>Bacteroidales</taxon>
        <taxon>Rikenellaceae</taxon>
        <taxon>Alistipes</taxon>
    </lineage>
</organism>
<comment type="caution">
    <text evidence="2">The sequence shown here is derived from an EMBL/GenBank/DDBJ whole genome shotgun (WGS) entry which is preliminary data.</text>
</comment>